<evidence type="ECO:0000313" key="2">
    <source>
        <dbReference type="EMBL" id="MBI1757053.1"/>
    </source>
</evidence>
<comment type="caution">
    <text evidence="2">The sequence shown here is derived from an EMBL/GenBank/DDBJ whole genome shotgun (WGS) entry which is preliminary data.</text>
</comment>
<accession>A0A931LVP5</accession>
<evidence type="ECO:0000313" key="3">
    <source>
        <dbReference type="Proteomes" id="UP000727962"/>
    </source>
</evidence>
<protein>
    <submittedName>
        <fullName evidence="2">tRNA (Adenosine(37)-N6)-threonylcarbamoyltransferase complex dimerization subunit type 1 TsaB</fullName>
    </submittedName>
</protein>
<dbReference type="AlphaFoldDB" id="A0A931LVP5"/>
<evidence type="ECO:0000259" key="1">
    <source>
        <dbReference type="Pfam" id="PF00814"/>
    </source>
</evidence>
<dbReference type="Proteomes" id="UP000727962">
    <property type="component" value="Unassembled WGS sequence"/>
</dbReference>
<dbReference type="InterPro" id="IPR000905">
    <property type="entry name" value="Gcp-like_dom"/>
</dbReference>
<dbReference type="InterPro" id="IPR022496">
    <property type="entry name" value="T6A_TsaB"/>
</dbReference>
<dbReference type="EMBL" id="JACOSL010000047">
    <property type="protein sequence ID" value="MBI1757053.1"/>
    <property type="molecule type" value="Genomic_DNA"/>
</dbReference>
<organism evidence="2 3">
    <name type="scientific">Fimbriimonas ginsengisoli</name>
    <dbReference type="NCBI Taxonomy" id="1005039"/>
    <lineage>
        <taxon>Bacteria</taxon>
        <taxon>Bacillati</taxon>
        <taxon>Armatimonadota</taxon>
        <taxon>Fimbriimonadia</taxon>
        <taxon>Fimbriimonadales</taxon>
        <taxon>Fimbriimonadaceae</taxon>
        <taxon>Fimbriimonas</taxon>
    </lineage>
</organism>
<dbReference type="Gene3D" id="3.30.420.40">
    <property type="match status" value="1"/>
</dbReference>
<gene>
    <name evidence="2" type="primary">tsaB</name>
    <name evidence="2" type="ORF">HYR64_08105</name>
</gene>
<name>A0A931LVP5_FIMGI</name>
<proteinExistence type="predicted"/>
<dbReference type="SUPFAM" id="SSF53067">
    <property type="entry name" value="Actin-like ATPase domain"/>
    <property type="match status" value="1"/>
</dbReference>
<reference evidence="2" key="1">
    <citation type="submission" date="2020-07" db="EMBL/GenBank/DDBJ databases">
        <title>Huge and variable diversity of episymbiotic CPR bacteria and DPANN archaea in groundwater ecosystems.</title>
        <authorList>
            <person name="He C.Y."/>
            <person name="Keren R."/>
            <person name="Whittaker M."/>
            <person name="Farag I.F."/>
            <person name="Doudna J."/>
            <person name="Cate J.H.D."/>
            <person name="Banfield J.F."/>
        </authorList>
    </citation>
    <scope>NUCLEOTIDE SEQUENCE</scope>
    <source>
        <strain evidence="2">NC_groundwater_17_Pr7_B-0.1um_64_12</strain>
    </source>
</reference>
<dbReference type="Pfam" id="PF00814">
    <property type="entry name" value="TsaD"/>
    <property type="match status" value="1"/>
</dbReference>
<sequence length="194" mass="20250">MIVAFSTSSPLASVALLEADGCVLASSALEAKFAASGACLDMLAQLLRETGRRLEDVELCLADLGPGSFTGVRAGVTLAKTMALALGVSAGGASSFDLIDPSTTVLVPSRKGEAYLRRAGQDVERVSAVPAGAIVGYGPWIAEGDWRYPEASRFGPLMPSLKRIKAEELLPMYVSEPSISTPRRPYGCGDATRA</sequence>
<dbReference type="NCBIfam" id="TIGR03725">
    <property type="entry name" value="T6A_YeaZ"/>
    <property type="match status" value="1"/>
</dbReference>
<feature type="domain" description="Gcp-like" evidence="1">
    <location>
        <begin position="39"/>
        <end position="95"/>
    </location>
</feature>
<dbReference type="InterPro" id="IPR043129">
    <property type="entry name" value="ATPase_NBD"/>
</dbReference>
<dbReference type="GO" id="GO:0002949">
    <property type="term" value="P:tRNA threonylcarbamoyladenosine modification"/>
    <property type="evidence" value="ECO:0007669"/>
    <property type="project" value="InterPro"/>
</dbReference>